<evidence type="ECO:0000313" key="6">
    <source>
        <dbReference type="EMBL" id="GAA0319087.1"/>
    </source>
</evidence>
<dbReference type="GO" id="GO:0016301">
    <property type="term" value="F:kinase activity"/>
    <property type="evidence" value="ECO:0007669"/>
    <property type="project" value="UniProtKB-KW"/>
</dbReference>
<dbReference type="RefSeq" id="WP_252800160.1">
    <property type="nucleotide sequence ID" value="NZ_BAAABM010000007.1"/>
</dbReference>
<sequence length="575" mass="61557">MSGEGRRGDASKPRLRLDELLDELQDQVTRVRGARDRVHTLLDAVLAIGSDLDLDTVLHRIVESAVALVDARYGALGIVGEEETIQRFITVGMDERTVTAIGHYPRGEGILGLLIREPEPLRLADLSEHPASAGFPEGHPPMHTFLGAPVRVRDEVFGNLYLTDKRDGREFDADDEAILRTLGAAAGVAIDNARLYADARHRERLLGAGTDLTRSLLSGVEPGKVLRSLAGTVRELAGADLVTLAVPVPGSEDLVVEAASGTGAEKVQGLVLETTTLAAKVYRTGEPITSDGLSADPRSLGGSASRVDLGPAFFTPLATGERVMGVLQVARVAGGAPFTEAALEMISGFAAQAALALQVAEHRRHAERMNVMEDRDRIGRDLHDLAVQRLFASGLSLQMVFGRLADRPELAERVRQVVDDLDDTIKIIRSTIYALHQHDDGTGEAGLQAQLISEAERAGQTLGFAPALRMTGLLDTRVPPEYAEHLVAVLREALSNVARHAGATAVEIAAEVTDTLLRLRVTDDGRGIDPAVTRRSGVSNLRHRAERLGGTLTLGPHRPSGTVVEWAVPLPETAP</sequence>
<organism evidence="6 7">
    <name type="scientific">Actinoallomurus spadix</name>
    <dbReference type="NCBI Taxonomy" id="79912"/>
    <lineage>
        <taxon>Bacteria</taxon>
        <taxon>Bacillati</taxon>
        <taxon>Actinomycetota</taxon>
        <taxon>Actinomycetes</taxon>
        <taxon>Streptosporangiales</taxon>
        <taxon>Thermomonosporaceae</taxon>
        <taxon>Actinoallomurus</taxon>
    </lineage>
</organism>
<dbReference type="Gene3D" id="3.30.450.40">
    <property type="match status" value="2"/>
</dbReference>
<reference evidence="7" key="1">
    <citation type="journal article" date="2019" name="Int. J. Syst. Evol. Microbiol.">
        <title>The Global Catalogue of Microorganisms (GCM) 10K type strain sequencing project: providing services to taxonomists for standard genome sequencing and annotation.</title>
        <authorList>
            <consortium name="The Broad Institute Genomics Platform"/>
            <consortium name="The Broad Institute Genome Sequencing Center for Infectious Disease"/>
            <person name="Wu L."/>
            <person name="Ma J."/>
        </authorList>
    </citation>
    <scope>NUCLEOTIDE SEQUENCE [LARGE SCALE GENOMIC DNA]</scope>
    <source>
        <strain evidence="7">JCM 3146</strain>
    </source>
</reference>
<dbReference type="Pfam" id="PF07730">
    <property type="entry name" value="HisKA_3"/>
    <property type="match status" value="1"/>
</dbReference>
<evidence type="ECO:0000256" key="1">
    <source>
        <dbReference type="ARBA" id="ARBA00022679"/>
    </source>
</evidence>
<dbReference type="InterPro" id="IPR036890">
    <property type="entry name" value="HATPase_C_sf"/>
</dbReference>
<accession>A0ABP3FJ11</accession>
<keyword evidence="2 6" id="KW-0418">Kinase</keyword>
<dbReference type="PANTHER" id="PTHR24421:SF56">
    <property type="entry name" value="OXYGEN SENSOR HISTIDINE KINASE RESPONSE REGULATOR DOST"/>
    <property type="match status" value="1"/>
</dbReference>
<protein>
    <submittedName>
        <fullName evidence="6">Two-component system sensor histidine kinase</fullName>
    </submittedName>
</protein>
<dbReference type="InterPro" id="IPR003594">
    <property type="entry name" value="HATPase_dom"/>
</dbReference>
<keyword evidence="1" id="KW-0808">Transferase</keyword>
<dbReference type="Gene3D" id="1.20.5.1930">
    <property type="match status" value="1"/>
</dbReference>
<evidence type="ECO:0000313" key="7">
    <source>
        <dbReference type="Proteomes" id="UP001501822"/>
    </source>
</evidence>
<dbReference type="Pfam" id="PF13185">
    <property type="entry name" value="GAF_2"/>
    <property type="match status" value="2"/>
</dbReference>
<name>A0ABP3FJ11_9ACTN</name>
<dbReference type="InterPro" id="IPR029016">
    <property type="entry name" value="GAF-like_dom_sf"/>
</dbReference>
<proteinExistence type="predicted"/>
<dbReference type="PANTHER" id="PTHR24421">
    <property type="entry name" value="NITRATE/NITRITE SENSOR PROTEIN NARX-RELATED"/>
    <property type="match status" value="1"/>
</dbReference>
<feature type="domain" description="Histidine kinase/HSP90-like ATPase" evidence="5">
    <location>
        <begin position="481"/>
        <end position="572"/>
    </location>
</feature>
<comment type="caution">
    <text evidence="6">The sequence shown here is derived from an EMBL/GenBank/DDBJ whole genome shotgun (WGS) entry which is preliminary data.</text>
</comment>
<gene>
    <name evidence="6" type="ORF">GCM10010151_06080</name>
</gene>
<dbReference type="SMART" id="SM00065">
    <property type="entry name" value="GAF"/>
    <property type="match status" value="2"/>
</dbReference>
<dbReference type="InterPro" id="IPR050482">
    <property type="entry name" value="Sensor_HK_TwoCompSys"/>
</dbReference>
<dbReference type="Proteomes" id="UP001501822">
    <property type="component" value="Unassembled WGS sequence"/>
</dbReference>
<evidence type="ECO:0000256" key="3">
    <source>
        <dbReference type="ARBA" id="ARBA00023012"/>
    </source>
</evidence>
<dbReference type="CDD" id="cd16917">
    <property type="entry name" value="HATPase_UhpB-NarQ-NarX-like"/>
    <property type="match status" value="1"/>
</dbReference>
<dbReference type="InterPro" id="IPR011712">
    <property type="entry name" value="Sig_transdc_His_kin_sub3_dim/P"/>
</dbReference>
<dbReference type="EMBL" id="BAAABM010000007">
    <property type="protein sequence ID" value="GAA0319087.1"/>
    <property type="molecule type" value="Genomic_DNA"/>
</dbReference>
<dbReference type="SMART" id="SM00387">
    <property type="entry name" value="HATPase_c"/>
    <property type="match status" value="1"/>
</dbReference>
<evidence type="ECO:0000259" key="5">
    <source>
        <dbReference type="SMART" id="SM00387"/>
    </source>
</evidence>
<feature type="domain" description="GAF" evidence="4">
    <location>
        <begin position="221"/>
        <end position="367"/>
    </location>
</feature>
<feature type="domain" description="GAF" evidence="4">
    <location>
        <begin position="53"/>
        <end position="200"/>
    </location>
</feature>
<evidence type="ECO:0000259" key="4">
    <source>
        <dbReference type="SMART" id="SM00065"/>
    </source>
</evidence>
<keyword evidence="3" id="KW-0902">Two-component regulatory system</keyword>
<dbReference type="Pfam" id="PF02518">
    <property type="entry name" value="HATPase_c"/>
    <property type="match status" value="1"/>
</dbReference>
<evidence type="ECO:0000256" key="2">
    <source>
        <dbReference type="ARBA" id="ARBA00022777"/>
    </source>
</evidence>
<dbReference type="SUPFAM" id="SSF55874">
    <property type="entry name" value="ATPase domain of HSP90 chaperone/DNA topoisomerase II/histidine kinase"/>
    <property type="match status" value="1"/>
</dbReference>
<dbReference type="InterPro" id="IPR003018">
    <property type="entry name" value="GAF"/>
</dbReference>
<dbReference type="SUPFAM" id="SSF55781">
    <property type="entry name" value="GAF domain-like"/>
    <property type="match status" value="2"/>
</dbReference>
<keyword evidence="7" id="KW-1185">Reference proteome</keyword>
<dbReference type="Gene3D" id="3.30.565.10">
    <property type="entry name" value="Histidine kinase-like ATPase, C-terminal domain"/>
    <property type="match status" value="1"/>
</dbReference>